<keyword evidence="5" id="KW-1185">Reference proteome</keyword>
<protein>
    <recommendedName>
        <fullName evidence="6">Protein-tyrosine sulfotransferase</fullName>
    </recommendedName>
</protein>
<dbReference type="Pfam" id="PF01063">
    <property type="entry name" value="Aminotran_4"/>
    <property type="match status" value="2"/>
</dbReference>
<organism evidence="4 5">
    <name type="scientific">Prototheca wickerhamii</name>
    <dbReference type="NCBI Taxonomy" id="3111"/>
    <lineage>
        <taxon>Eukaryota</taxon>
        <taxon>Viridiplantae</taxon>
        <taxon>Chlorophyta</taxon>
        <taxon>core chlorophytes</taxon>
        <taxon>Trebouxiophyceae</taxon>
        <taxon>Chlorellales</taxon>
        <taxon>Chlorellaceae</taxon>
        <taxon>Prototheca</taxon>
    </lineage>
</organism>
<evidence type="ECO:0008006" key="6">
    <source>
        <dbReference type="Google" id="ProtNLM"/>
    </source>
</evidence>
<dbReference type="FunFam" id="3.20.10.10:FF:000002">
    <property type="entry name" value="D-alanine aminotransferase"/>
    <property type="match status" value="1"/>
</dbReference>
<dbReference type="InterPro" id="IPR036038">
    <property type="entry name" value="Aminotransferase-like"/>
</dbReference>
<comment type="cofactor">
    <cofactor evidence="1">
        <name>pyridoxal 5'-phosphate</name>
        <dbReference type="ChEBI" id="CHEBI:597326"/>
    </cofactor>
</comment>
<evidence type="ECO:0000256" key="2">
    <source>
        <dbReference type="ARBA" id="ARBA00009320"/>
    </source>
</evidence>
<sequence>MYSFRQRSDTKYVFAKHMAKHRGMLPISAFGKDARHVLLVSCGPSGSKVGIFLSEDLVESPEPTLRAMCDALGIAWDPAMLSWPSGPKPEDGCWAPWWYAGTHGSTGFGKSEGAGKDAAGWALPEELRPVMEECQALYGVLTARAARPPVTSAPERLSLMLGGGGGAEAGAGTHEYKDDPRNRDVLFGIRDGVTGALGRLCGYTKILAISINQVSVMDSGYLLGDGVWEGLRVHGGTVLFAASHLTRLYQGAAAIGMDIDLAPSALLALVYRTLKANRMSSGVHIRLMVTRGLKKTVGGGTPAWNSHSKLNCIAACIQANAVGADESLMLDPHGFVATCNSTNFFVVVAGMDGVERVWAPTDKYQMPGITRAHVLRLCAALGVPCEERDFSLTTVYGAREAFVTGTFGGLTPVVAVDGRRIGAGRRGPVTERLQQGYRELIEAEATQPSAIVDAEICPRAAELYRSVAAKSEKPLVKMSALSSLASLLLSAQDTDGALEAARASDAFFEQAALKLPARSAAERLHASNALNAANALQIRGDSAEAAALLRERVLTAEVLQGFPSLWAKVLRGAFEQQAPAKDAASRRWARLVRGDFGWPDPTPIFIVGMPRSGSSLLESMLAAHPAVWGAGEDTALARLVPQLVDLLATGRWQAQPERMLFNAWNVGFISMMLPNATIIHADRHPADTVFSCYAQPFERRGITWSNNLTAVMERQRRTTEVMDLWRRALPSARLHRILYEQVVAEPEATARQLVAAAGLAWDPAVLAFHKNRDRVVATASALQVRQPLYKGRELGSEPLKDEL</sequence>
<keyword evidence="3" id="KW-0663">Pyridoxal phosphate</keyword>
<dbReference type="EMBL" id="JASFZW010000007">
    <property type="protein sequence ID" value="KAK2077188.1"/>
    <property type="molecule type" value="Genomic_DNA"/>
</dbReference>
<evidence type="ECO:0000256" key="1">
    <source>
        <dbReference type="ARBA" id="ARBA00001933"/>
    </source>
</evidence>
<gene>
    <name evidence="4" type="ORF">QBZ16_004822</name>
</gene>
<dbReference type="SUPFAM" id="SSF56752">
    <property type="entry name" value="D-aminoacid aminotransferase-like PLP-dependent enzymes"/>
    <property type="match status" value="1"/>
</dbReference>
<dbReference type="Pfam" id="PF19798">
    <property type="entry name" value="Sulfotransfer_5"/>
    <property type="match status" value="1"/>
</dbReference>
<dbReference type="AlphaFoldDB" id="A0AAD9IGG0"/>
<comment type="similarity">
    <text evidence="2">Belongs to the class-IV pyridoxal-phosphate-dependent aminotransferase family.</text>
</comment>
<dbReference type="InterPro" id="IPR043132">
    <property type="entry name" value="BCAT-like_C"/>
</dbReference>
<name>A0AAD9IGG0_PROWI</name>
<comment type="caution">
    <text evidence="4">The sequence shown here is derived from an EMBL/GenBank/DDBJ whole genome shotgun (WGS) entry which is preliminary data.</text>
</comment>
<dbReference type="InterPro" id="IPR027417">
    <property type="entry name" value="P-loop_NTPase"/>
</dbReference>
<dbReference type="Gene3D" id="3.20.10.10">
    <property type="entry name" value="D-amino Acid Aminotransferase, subunit A, domain 2"/>
    <property type="match status" value="1"/>
</dbReference>
<dbReference type="PANTHER" id="PTHR42743">
    <property type="entry name" value="AMINO-ACID AMINOTRANSFERASE"/>
    <property type="match status" value="1"/>
</dbReference>
<dbReference type="InterPro" id="IPR001544">
    <property type="entry name" value="Aminotrans_IV"/>
</dbReference>
<evidence type="ECO:0000313" key="4">
    <source>
        <dbReference type="EMBL" id="KAK2077188.1"/>
    </source>
</evidence>
<dbReference type="InterPro" id="IPR043131">
    <property type="entry name" value="BCAT-like_N"/>
</dbReference>
<dbReference type="Proteomes" id="UP001255856">
    <property type="component" value="Unassembled WGS sequence"/>
</dbReference>
<dbReference type="GO" id="GO:0003824">
    <property type="term" value="F:catalytic activity"/>
    <property type="evidence" value="ECO:0007669"/>
    <property type="project" value="InterPro"/>
</dbReference>
<dbReference type="GO" id="GO:0046394">
    <property type="term" value="P:carboxylic acid biosynthetic process"/>
    <property type="evidence" value="ECO:0007669"/>
    <property type="project" value="UniProtKB-ARBA"/>
</dbReference>
<accession>A0AAD9IGG0</accession>
<dbReference type="Pfam" id="PF13469">
    <property type="entry name" value="Sulfotransfer_3"/>
    <property type="match status" value="2"/>
</dbReference>
<dbReference type="GO" id="GO:0008652">
    <property type="term" value="P:amino acid biosynthetic process"/>
    <property type="evidence" value="ECO:0007669"/>
    <property type="project" value="UniProtKB-ARBA"/>
</dbReference>
<dbReference type="PANTHER" id="PTHR42743:SF11">
    <property type="entry name" value="AMINODEOXYCHORISMATE LYASE"/>
    <property type="match status" value="1"/>
</dbReference>
<dbReference type="Gene3D" id="3.40.50.300">
    <property type="entry name" value="P-loop containing nucleotide triphosphate hydrolases"/>
    <property type="match status" value="2"/>
</dbReference>
<evidence type="ECO:0000256" key="3">
    <source>
        <dbReference type="ARBA" id="ARBA00022898"/>
    </source>
</evidence>
<proteinExistence type="inferred from homology"/>
<dbReference type="SUPFAM" id="SSF52540">
    <property type="entry name" value="P-loop containing nucleoside triphosphate hydrolases"/>
    <property type="match status" value="2"/>
</dbReference>
<evidence type="ECO:0000313" key="5">
    <source>
        <dbReference type="Proteomes" id="UP001255856"/>
    </source>
</evidence>
<reference evidence="4" key="1">
    <citation type="submission" date="2021-01" db="EMBL/GenBank/DDBJ databases">
        <authorList>
            <person name="Eckstrom K.M.E."/>
        </authorList>
    </citation>
    <scope>NUCLEOTIDE SEQUENCE</scope>
    <source>
        <strain evidence="4">UVCC 0001</strain>
    </source>
</reference>
<dbReference type="InterPro" id="IPR050571">
    <property type="entry name" value="Class-IV_PLP-Dep_Aminotrnsfr"/>
</dbReference>
<dbReference type="Gene3D" id="3.30.470.10">
    <property type="match status" value="1"/>
</dbReference>